<feature type="domain" description="SLH" evidence="4">
    <location>
        <begin position="1101"/>
        <end position="1160"/>
    </location>
</feature>
<organism evidence="5 6">
    <name type="scientific">Butyricicoccus pullicaecorum</name>
    <dbReference type="NCBI Taxonomy" id="501571"/>
    <lineage>
        <taxon>Bacteria</taxon>
        <taxon>Bacillati</taxon>
        <taxon>Bacillota</taxon>
        <taxon>Clostridia</taxon>
        <taxon>Eubacteriales</taxon>
        <taxon>Butyricicoccaceae</taxon>
        <taxon>Butyricicoccus</taxon>
    </lineage>
</organism>
<evidence type="ECO:0000256" key="3">
    <source>
        <dbReference type="SAM" id="SignalP"/>
    </source>
</evidence>
<protein>
    <recommendedName>
        <fullName evidence="4">SLH domain-containing protein</fullName>
    </recommendedName>
</protein>
<dbReference type="STRING" id="501571.GCA_900143195_00183"/>
<evidence type="ECO:0000313" key="5">
    <source>
        <dbReference type="EMBL" id="OUP59405.1"/>
    </source>
</evidence>
<dbReference type="Pfam" id="PF02368">
    <property type="entry name" value="Big_2"/>
    <property type="match status" value="2"/>
</dbReference>
<dbReference type="InterPro" id="IPR044060">
    <property type="entry name" value="Bacterial_rp_domain"/>
</dbReference>
<feature type="chain" id="PRO_5013164554" description="SLH domain-containing protein" evidence="3">
    <location>
        <begin position="29"/>
        <end position="1285"/>
    </location>
</feature>
<dbReference type="InterPro" id="IPR001119">
    <property type="entry name" value="SLH_dom"/>
</dbReference>
<dbReference type="InterPro" id="IPR003343">
    <property type="entry name" value="Big_2"/>
</dbReference>
<evidence type="ECO:0000259" key="4">
    <source>
        <dbReference type="PROSITE" id="PS51272"/>
    </source>
</evidence>
<feature type="domain" description="SLH" evidence="4">
    <location>
        <begin position="1161"/>
        <end position="1224"/>
    </location>
</feature>
<dbReference type="InterPro" id="IPR008964">
    <property type="entry name" value="Invasin/intimin_cell_adhesion"/>
</dbReference>
<evidence type="ECO:0000256" key="2">
    <source>
        <dbReference type="SAM" id="MobiDB-lite"/>
    </source>
</evidence>
<comment type="caution">
    <text evidence="5">The sequence shown here is derived from an EMBL/GenBank/DDBJ whole genome shotgun (WGS) entry which is preliminary data.</text>
</comment>
<keyword evidence="3" id="KW-0732">Signal</keyword>
<evidence type="ECO:0000313" key="6">
    <source>
        <dbReference type="Proteomes" id="UP000195326"/>
    </source>
</evidence>
<evidence type="ECO:0000256" key="1">
    <source>
        <dbReference type="ARBA" id="ARBA00022737"/>
    </source>
</evidence>
<dbReference type="CDD" id="cd01951">
    <property type="entry name" value="lectin_L-type"/>
    <property type="match status" value="1"/>
</dbReference>
<dbReference type="SUPFAM" id="SSF49373">
    <property type="entry name" value="Invasin/intimin cell-adhesion fragments"/>
    <property type="match status" value="2"/>
</dbReference>
<dbReference type="InterPro" id="IPR056573">
    <property type="entry name" value="Lectin_L-type_dom"/>
</dbReference>
<dbReference type="EMBL" id="NFKL01000006">
    <property type="protein sequence ID" value="OUP59405.1"/>
    <property type="molecule type" value="Genomic_DNA"/>
</dbReference>
<reference evidence="6" key="1">
    <citation type="submission" date="2017-04" db="EMBL/GenBank/DDBJ databases">
        <title>Function of individual gut microbiota members based on whole genome sequencing of pure cultures obtained from chicken caecum.</title>
        <authorList>
            <person name="Medvecky M."/>
            <person name="Cejkova D."/>
            <person name="Polansky O."/>
            <person name="Karasova D."/>
            <person name="Kubasova T."/>
            <person name="Cizek A."/>
            <person name="Rychlik I."/>
        </authorList>
    </citation>
    <scope>NUCLEOTIDE SEQUENCE [LARGE SCALE GENOMIC DNA]</scope>
    <source>
        <strain evidence="6">An179</strain>
    </source>
</reference>
<feature type="region of interest" description="Disordered" evidence="2">
    <location>
        <begin position="995"/>
        <end position="1016"/>
    </location>
</feature>
<gene>
    <name evidence="5" type="ORF">B5F15_04960</name>
</gene>
<proteinExistence type="predicted"/>
<dbReference type="SMART" id="SM00635">
    <property type="entry name" value="BID_2"/>
    <property type="match status" value="2"/>
</dbReference>
<dbReference type="RefSeq" id="WP_087414578.1">
    <property type="nucleotide sequence ID" value="NZ_NFKL01000006.1"/>
</dbReference>
<keyword evidence="1" id="KW-0677">Repeat</keyword>
<dbReference type="InterPro" id="IPR013320">
    <property type="entry name" value="ConA-like_dom_sf"/>
</dbReference>
<dbReference type="Gene3D" id="2.60.120.200">
    <property type="match status" value="1"/>
</dbReference>
<name>A0A1Y4LRX2_9FIRM</name>
<dbReference type="SUPFAM" id="SSF49899">
    <property type="entry name" value="Concanavalin A-like lectins/glucanases"/>
    <property type="match status" value="1"/>
</dbReference>
<sequence length="1285" mass="140892">MKKQIQRVISGIVVVTMLSLMCPTLTFAVSEEVKDTSQWILSEAYYDDEQQSFILTDDYTQWDTGSIWYNTPCEDAFTIELDYYTGSPDRSLGGADGIAIAFYADFNYEMVGGEELGFNGSKGYGIELDTYYNSHRGDPDYNHIALIQESVGNHLVTEKLPESEDEQWHHLKVTVEDGVCSAYVDNALKLSHEVKPTGYGWIGITASTGDGENLHAVRNVVVAVDNAAKYLDLELSHERLTDSEGYYSYEITAAIKNIAEATAKNMILLFASESSLTLAEDSQKVISIGDLPSGAEKTVSWKVTAPWPEESGPAVYSVIADIDNQTATLLKENYIYLLSKNENDNSFDFEIDQWNFSNNFTYFTDYKIVDGKAVWDEDYYLTDTDYSILQSNLSSNTEKLLVDSQKHKHWSGSCYGMSATAILAKMDVVNPHFLQALGAENLYEVSKYNDDKVESFINFYQLQQYTTVASNNKAEFSLKPTTEQLQIIEDKAEAVLTGGSPFILSLSGEKGGHAIVAYGIEHKGDGIFGSWGWKSGYDSRILIYDCNNPDAPIYLYYNTGTDEWCIPEYNKDYTPGTDFHATKLTRALDDLQIIDSVNYDIETQNHYARLLFESQADEYFLKQDDKTIKIDGNTDLREEGIITLYDTNITADGAASPSTLNLLLPSLTESYVVEPISGESCKFDMIYKNTMLTAAVDNAQSISFSPDNTISARGTDGMFELGICANEGYYNLPWYLVSIKGKNSENISLKTLEEGILVEGDNLNDITITSKDKGGNTQQNSFSTAYDKVIIQATEEDRMVVKADTDNDGTFETDISDTDGQEVYASQVDVTPAVAQLCIDNTLALTCDLTPANSVDQITWKSSDPKIATVDQQGIVTGISQGDVIITASTERDIKGECRIKVVAEDSSNIPVTGVMLNTAKVEFNHVGENYQVTAHVLPTNATNRTVAWTSSNPEIVTVDTNGKITAVKNGVATITATTQDGNYTASCEVRVNSDTSNGGAYHPEVGSTSSSSSDRYAINKPSDVENGSIKVSDSKAEKGDTVTITVTPDEGYELDELVVYDEDGDEIDLKDKGDGKYTFEMPKSDVEIEVSFAVIEVETVKADFADVADDSWYADAVQYVFENGMMSGTSETTFSPNLTTTRGMIVTILYSLENEPAITGTTAFTDVAADQYYANAVAWAAQNGIVAGIDATTFAPNKAITREQMAAILYRYAQFKGYDVSAKADLSVYTDAASVSAYATDAMAWANGAQLITGTITTTLSPAGNAIRAQVAAILMRFCENIAK</sequence>
<dbReference type="Pfam" id="PF18998">
    <property type="entry name" value="Flg_new_2"/>
    <property type="match status" value="1"/>
</dbReference>
<dbReference type="PROSITE" id="PS51272">
    <property type="entry name" value="SLH"/>
    <property type="match status" value="3"/>
</dbReference>
<feature type="signal peptide" evidence="3">
    <location>
        <begin position="1"/>
        <end position="28"/>
    </location>
</feature>
<feature type="domain" description="SLH" evidence="4">
    <location>
        <begin position="1227"/>
        <end position="1285"/>
    </location>
</feature>
<dbReference type="Pfam" id="PF00395">
    <property type="entry name" value="SLH"/>
    <property type="match status" value="3"/>
</dbReference>
<dbReference type="Gene3D" id="2.60.40.1080">
    <property type="match status" value="2"/>
</dbReference>
<dbReference type="Proteomes" id="UP000195326">
    <property type="component" value="Unassembled WGS sequence"/>
</dbReference>
<accession>A0A1Y4LRX2</accession>